<proteinExistence type="inferred from homology"/>
<dbReference type="RefSeq" id="WP_110170082.1">
    <property type="nucleotide sequence ID" value="NZ_CP015136.1"/>
</dbReference>
<keyword evidence="3" id="KW-1185">Reference proteome</keyword>
<dbReference type="Pfam" id="PF00480">
    <property type="entry name" value="ROK"/>
    <property type="match status" value="1"/>
</dbReference>
<sequence length="402" mass="42999">MRRINLTEFRIAHRGTSREINRQIALNLVRTRQPISRAELARLMGVRRGAVSRLVQDLLDTQQIFEGAKGETKRGRKPQYLFLETRQRCVVAVDISASRTLVQVSDLLGHPLRPLEQLPTPADACEVVPLLARGVAAVLSDKAVVGECLGIGVSIAGLVDTEQGRLLRAPTLGWVDVALRDPLQEATGLPVVVENNVKASVLAQLWAVRSTAAEGPVVFVNVSDGVGVGIALDGQLVRGARNGAGEFGHIPISMDGPLCGCGLRGCWETYASVGATVARYLGRSASWPDTNPPDITMEEIVARAHAGEAHALDVLQQTGAYLARGLSMVVKAVQPARIYMSGEITDAWDIVLPSVRRVLRELTLVPEDADIEIVVVPASEQPRLRGAAALVTSPAFAAPVVA</sequence>
<dbReference type="AlphaFoldDB" id="A0A143PI97"/>
<gene>
    <name evidence="2" type="primary">mlc</name>
    <name evidence="2" type="ORF">LuPra_01414</name>
</gene>
<evidence type="ECO:0000256" key="1">
    <source>
        <dbReference type="ARBA" id="ARBA00006479"/>
    </source>
</evidence>
<dbReference type="STRING" id="1855912.LuPra_01414"/>
<dbReference type="SUPFAM" id="SSF46785">
    <property type="entry name" value="Winged helix' DNA-binding domain"/>
    <property type="match status" value="1"/>
</dbReference>
<dbReference type="PANTHER" id="PTHR18964:SF110">
    <property type="entry name" value="TRANSCRIPTIONAL REGULATOR, XYLR-RELATED"/>
    <property type="match status" value="1"/>
</dbReference>
<accession>A0A143PI97</accession>
<dbReference type="Proteomes" id="UP000076079">
    <property type="component" value="Chromosome"/>
</dbReference>
<comment type="similarity">
    <text evidence="1">Belongs to the ROK (NagC/XylR) family.</text>
</comment>
<dbReference type="OrthoDB" id="9796533at2"/>
<dbReference type="Gene3D" id="1.10.10.10">
    <property type="entry name" value="Winged helix-like DNA-binding domain superfamily/Winged helix DNA-binding domain"/>
    <property type="match status" value="1"/>
</dbReference>
<dbReference type="InterPro" id="IPR036390">
    <property type="entry name" value="WH_DNA-bd_sf"/>
</dbReference>
<dbReference type="InterPro" id="IPR049874">
    <property type="entry name" value="ROK_cs"/>
</dbReference>
<reference evidence="3" key="2">
    <citation type="submission" date="2016-04" db="EMBL/GenBank/DDBJ databases">
        <title>First Complete Genome Sequence of a Subdivision 6 Acidobacterium.</title>
        <authorList>
            <person name="Huang S."/>
            <person name="Vieira S."/>
            <person name="Bunk B."/>
            <person name="Riedel T."/>
            <person name="Sproeer C."/>
            <person name="Overmann J."/>
        </authorList>
    </citation>
    <scope>NUCLEOTIDE SEQUENCE [LARGE SCALE GENOMIC DNA]</scope>
    <source>
        <strain evidence="3">DSM 100886 HEG_-6_39</strain>
    </source>
</reference>
<evidence type="ECO:0000313" key="3">
    <source>
        <dbReference type="Proteomes" id="UP000076079"/>
    </source>
</evidence>
<reference evidence="2 3" key="1">
    <citation type="journal article" date="2016" name="Genome Announc.">
        <title>First Complete Genome Sequence of a Subdivision 6 Acidobacterium Strain.</title>
        <authorList>
            <person name="Huang S."/>
            <person name="Vieira S."/>
            <person name="Bunk B."/>
            <person name="Riedel T."/>
            <person name="Sproer C."/>
            <person name="Overmann J."/>
        </authorList>
    </citation>
    <scope>NUCLEOTIDE SEQUENCE [LARGE SCALE GENOMIC DNA]</scope>
    <source>
        <strain evidence="3">DSM 100886 HEG_-6_39</strain>
    </source>
</reference>
<dbReference type="SUPFAM" id="SSF53067">
    <property type="entry name" value="Actin-like ATPase domain"/>
    <property type="match status" value="1"/>
</dbReference>
<dbReference type="PROSITE" id="PS01125">
    <property type="entry name" value="ROK"/>
    <property type="match status" value="1"/>
</dbReference>
<dbReference type="InterPro" id="IPR036388">
    <property type="entry name" value="WH-like_DNA-bd_sf"/>
</dbReference>
<dbReference type="EMBL" id="CP015136">
    <property type="protein sequence ID" value="AMY08221.1"/>
    <property type="molecule type" value="Genomic_DNA"/>
</dbReference>
<dbReference type="InterPro" id="IPR043129">
    <property type="entry name" value="ATPase_NBD"/>
</dbReference>
<dbReference type="Gene3D" id="3.30.420.40">
    <property type="match status" value="2"/>
</dbReference>
<name>A0A143PI97_LUTPR</name>
<dbReference type="InterPro" id="IPR000600">
    <property type="entry name" value="ROK"/>
</dbReference>
<dbReference type="KEGG" id="abac:LuPra_01414"/>
<evidence type="ECO:0000313" key="2">
    <source>
        <dbReference type="EMBL" id="AMY08221.1"/>
    </source>
</evidence>
<dbReference type="PANTHER" id="PTHR18964">
    <property type="entry name" value="ROK (REPRESSOR, ORF, KINASE) FAMILY"/>
    <property type="match status" value="1"/>
</dbReference>
<protein>
    <submittedName>
        <fullName evidence="2">Making large colonies protein</fullName>
    </submittedName>
</protein>
<organism evidence="2 3">
    <name type="scientific">Luteitalea pratensis</name>
    <dbReference type="NCBI Taxonomy" id="1855912"/>
    <lineage>
        <taxon>Bacteria</taxon>
        <taxon>Pseudomonadati</taxon>
        <taxon>Acidobacteriota</taxon>
        <taxon>Vicinamibacteria</taxon>
        <taxon>Vicinamibacterales</taxon>
        <taxon>Vicinamibacteraceae</taxon>
        <taxon>Luteitalea</taxon>
    </lineage>
</organism>